<dbReference type="InterPro" id="IPR035584">
    <property type="entry name" value="PurF_N"/>
</dbReference>
<dbReference type="PROSITE" id="PS51278">
    <property type="entry name" value="GATASE_TYPE_2"/>
    <property type="match status" value="1"/>
</dbReference>
<dbReference type="Gene3D" id="3.40.50.2020">
    <property type="match status" value="1"/>
</dbReference>
<evidence type="ECO:0000256" key="6">
    <source>
        <dbReference type="ARBA" id="ARBA00022962"/>
    </source>
</evidence>
<dbReference type="Proteomes" id="UP000033982">
    <property type="component" value="Unassembled WGS sequence"/>
</dbReference>
<organism evidence="12 13">
    <name type="scientific">Candidatus Magasanikbacteria bacterium GW2011_GWA2_50_22</name>
    <dbReference type="NCBI Taxonomy" id="1619043"/>
    <lineage>
        <taxon>Bacteria</taxon>
        <taxon>Candidatus Magasanikiibacteriota</taxon>
    </lineage>
</organism>
<protein>
    <recommendedName>
        <fullName evidence="7">Amidophosphoribosyltransferase</fullName>
        <shortName evidence="7">ATase</shortName>
        <ecNumber evidence="7">2.4.2.14</ecNumber>
    </recommendedName>
    <alternativeName>
        <fullName evidence="7">Glutamine phosphoribosylpyrophosphate amidotransferase</fullName>
        <shortName evidence="7">GPATase</shortName>
    </alternativeName>
</protein>
<comment type="caution">
    <text evidence="7">Lacks conserved residue(s) required for the propagation of feature annotation.</text>
</comment>
<feature type="binding site" evidence="7 10">
    <location>
        <position position="300"/>
    </location>
    <ligand>
        <name>Mg(2+)</name>
        <dbReference type="ChEBI" id="CHEBI:18420"/>
    </ligand>
</feature>
<keyword evidence="6 7" id="KW-0315">Glutamine amidotransferase</keyword>
<evidence type="ECO:0000313" key="13">
    <source>
        <dbReference type="Proteomes" id="UP000033982"/>
    </source>
</evidence>
<evidence type="ECO:0000256" key="5">
    <source>
        <dbReference type="ARBA" id="ARBA00022755"/>
    </source>
</evidence>
<feature type="domain" description="Glutamine amidotransferase type-2" evidence="11">
    <location>
        <begin position="2"/>
        <end position="232"/>
    </location>
</feature>
<comment type="function">
    <text evidence="7">Catalyzes the formation of phosphoribosylamine from phosphoribosylpyrophosphate (PRPP) and glutamine.</text>
</comment>
<dbReference type="SUPFAM" id="SSF56235">
    <property type="entry name" value="N-terminal nucleophile aminohydrolases (Ntn hydrolases)"/>
    <property type="match status" value="1"/>
</dbReference>
<evidence type="ECO:0000256" key="7">
    <source>
        <dbReference type="HAMAP-Rule" id="MF_01931"/>
    </source>
</evidence>
<dbReference type="NCBIfam" id="TIGR01134">
    <property type="entry name" value="purF"/>
    <property type="match status" value="1"/>
</dbReference>
<dbReference type="InterPro" id="IPR029057">
    <property type="entry name" value="PRTase-like"/>
</dbReference>
<comment type="cofactor">
    <cofactor evidence="7 10">
        <name>Mg(2+)</name>
        <dbReference type="ChEBI" id="CHEBI:18420"/>
    </cofactor>
    <text evidence="7 10">Binds 1 Mg(2+) ion per subunit.</text>
</comment>
<dbReference type="EC" id="2.4.2.14" evidence="7"/>
<evidence type="ECO:0000256" key="1">
    <source>
        <dbReference type="ARBA" id="ARBA00005209"/>
    </source>
</evidence>
<keyword evidence="5 7" id="KW-0658">Purine biosynthesis</keyword>
<comment type="caution">
    <text evidence="12">The sequence shown here is derived from an EMBL/GenBank/DDBJ whole genome shotgun (WGS) entry which is preliminary data.</text>
</comment>
<dbReference type="InterPro" id="IPR005854">
    <property type="entry name" value="PurF"/>
</dbReference>
<proteinExistence type="inferred from homology"/>
<dbReference type="GO" id="GO:0000287">
    <property type="term" value="F:magnesium ion binding"/>
    <property type="evidence" value="ECO:0007669"/>
    <property type="project" value="UniProtKB-UniRule"/>
</dbReference>
<evidence type="ECO:0000256" key="8">
    <source>
        <dbReference type="PIRNR" id="PIRNR000485"/>
    </source>
</evidence>
<dbReference type="SUPFAM" id="SSF53271">
    <property type="entry name" value="PRTase-like"/>
    <property type="match status" value="1"/>
</dbReference>
<dbReference type="Gene3D" id="3.60.20.10">
    <property type="entry name" value="Glutamine Phosphoribosylpyrophosphate, subunit 1, domain 1"/>
    <property type="match status" value="1"/>
</dbReference>
<accession>A0A0G1ZDR7</accession>
<dbReference type="AlphaFoldDB" id="A0A0G1ZDR7"/>
<keyword evidence="4 7" id="KW-0808">Transferase</keyword>
<keyword evidence="7 10" id="KW-0460">Magnesium</keyword>
<name>A0A0G1ZDR7_9BACT</name>
<dbReference type="PATRIC" id="fig|1619043.3.peg.211"/>
<evidence type="ECO:0000259" key="11">
    <source>
        <dbReference type="PROSITE" id="PS51278"/>
    </source>
</evidence>
<gene>
    <name evidence="7" type="primary">purF</name>
    <name evidence="12" type="ORF">UY58_C0005G0012</name>
</gene>
<sequence>MCGIIGTIGNQDVAVEIYEGLIALQHRGQESAGIATYNRQFHLRKGMGLVREVFKQRDIEALKGTMGLGLVRYSTIGSSVLEEVQPFIVNSPYGITMVHNGNLYNAWKLKEELFEQDLRFINSGNDAEVLLNLFAHGLAQSSSADFFDKICDAVHHVYARARGGYSVVALIAGKGLIAFRDPHGIRPLVWGTRRVSLRDEHLFASENTMFQTLGYEFSRDVAHGEVVYASLNGSVQTRVVLQEEFRPCIFEYVYFARADAFLNGVSVYRARLRMGQNLARKIKRDYAGLPIDIVIPAPSTAVTAALSCAYELGIRFSQGIHKNHFIGRTFIMPGNSQRQKANQYKLSVIDLEVRDKNVLIIDDSIVRGNVSRHLVGLVRQHGAKQVYFASASPPLRWPDLYGIDLPTREEYMAYNKSEKEICKDIGADQLIYQDLLDLIEAVTRKGDLKFSRPHAAYFDGAYPTADVNEELLKEIEDRRRAERSKIAATL</sequence>
<dbReference type="GO" id="GO:0004044">
    <property type="term" value="F:amidophosphoribosyltransferase activity"/>
    <property type="evidence" value="ECO:0007669"/>
    <property type="project" value="UniProtKB-UniRule"/>
</dbReference>
<evidence type="ECO:0000256" key="10">
    <source>
        <dbReference type="PIRSR" id="PIRSR000485-2"/>
    </source>
</evidence>
<feature type="binding site" evidence="7 10">
    <location>
        <position position="363"/>
    </location>
    <ligand>
        <name>Mg(2+)</name>
        <dbReference type="ChEBI" id="CHEBI:18420"/>
    </ligand>
</feature>
<dbReference type="CDD" id="cd00715">
    <property type="entry name" value="GPATase_N"/>
    <property type="match status" value="1"/>
</dbReference>
<dbReference type="GO" id="GO:0009113">
    <property type="term" value="P:purine nucleobase biosynthetic process"/>
    <property type="evidence" value="ECO:0007669"/>
    <property type="project" value="UniProtKB-UniRule"/>
</dbReference>
<evidence type="ECO:0000256" key="4">
    <source>
        <dbReference type="ARBA" id="ARBA00022679"/>
    </source>
</evidence>
<dbReference type="InterPro" id="IPR029055">
    <property type="entry name" value="Ntn_hydrolases_N"/>
</dbReference>
<feature type="active site" description="Nucleophile" evidence="7 9">
    <location>
        <position position="2"/>
    </location>
</feature>
<dbReference type="CDD" id="cd06223">
    <property type="entry name" value="PRTases_typeI"/>
    <property type="match status" value="1"/>
</dbReference>
<comment type="similarity">
    <text evidence="2 7 8">In the C-terminal section; belongs to the purine/pyrimidine phosphoribosyltransferase family.</text>
</comment>
<dbReference type="GO" id="GO:0006189">
    <property type="term" value="P:'de novo' IMP biosynthetic process"/>
    <property type="evidence" value="ECO:0007669"/>
    <property type="project" value="UniProtKB-UniRule"/>
</dbReference>
<reference evidence="12 13" key="1">
    <citation type="journal article" date="2015" name="Nature">
        <title>rRNA introns, odd ribosomes, and small enigmatic genomes across a large radiation of phyla.</title>
        <authorList>
            <person name="Brown C.T."/>
            <person name="Hug L.A."/>
            <person name="Thomas B.C."/>
            <person name="Sharon I."/>
            <person name="Castelle C.J."/>
            <person name="Singh A."/>
            <person name="Wilkins M.J."/>
            <person name="Williams K.H."/>
            <person name="Banfield J.F."/>
        </authorList>
    </citation>
    <scope>NUCLEOTIDE SEQUENCE [LARGE SCALE GENOMIC DNA]</scope>
</reference>
<dbReference type="InterPro" id="IPR000836">
    <property type="entry name" value="PRTase_dom"/>
</dbReference>
<keyword evidence="3 7" id="KW-0328">Glycosyltransferase</keyword>
<evidence type="ECO:0000313" key="12">
    <source>
        <dbReference type="EMBL" id="KKW17339.1"/>
    </source>
</evidence>
<feature type="binding site" evidence="7 10">
    <location>
        <position position="362"/>
    </location>
    <ligand>
        <name>Mg(2+)</name>
        <dbReference type="ChEBI" id="CHEBI:18420"/>
    </ligand>
</feature>
<evidence type="ECO:0000256" key="9">
    <source>
        <dbReference type="PIRSR" id="PIRSR000485-1"/>
    </source>
</evidence>
<dbReference type="PIRSF" id="PIRSF000485">
    <property type="entry name" value="Amd_phspho_trans"/>
    <property type="match status" value="1"/>
</dbReference>
<dbReference type="HAMAP" id="MF_01931">
    <property type="entry name" value="PurF"/>
    <property type="match status" value="1"/>
</dbReference>
<comment type="pathway">
    <text evidence="1 7 8">Purine metabolism; IMP biosynthesis via de novo pathway; N(1)-(5-phospho-D-ribosyl)glycinamide from 5-phospho-alpha-D-ribose 1-diphosphate: step 1/2.</text>
</comment>
<keyword evidence="7 10" id="KW-0479">Metal-binding</keyword>
<evidence type="ECO:0000256" key="3">
    <source>
        <dbReference type="ARBA" id="ARBA00022676"/>
    </source>
</evidence>
<comment type="catalytic activity">
    <reaction evidence="7 8">
        <text>5-phospho-beta-D-ribosylamine + L-glutamate + diphosphate = 5-phospho-alpha-D-ribose 1-diphosphate + L-glutamine + H2O</text>
        <dbReference type="Rhea" id="RHEA:14905"/>
        <dbReference type="ChEBI" id="CHEBI:15377"/>
        <dbReference type="ChEBI" id="CHEBI:29985"/>
        <dbReference type="ChEBI" id="CHEBI:33019"/>
        <dbReference type="ChEBI" id="CHEBI:58017"/>
        <dbReference type="ChEBI" id="CHEBI:58359"/>
        <dbReference type="ChEBI" id="CHEBI:58681"/>
        <dbReference type="EC" id="2.4.2.14"/>
    </reaction>
</comment>
<dbReference type="InterPro" id="IPR017932">
    <property type="entry name" value="GATase_2_dom"/>
</dbReference>
<dbReference type="PANTHER" id="PTHR11907">
    <property type="entry name" value="AMIDOPHOSPHORIBOSYLTRANSFERASE"/>
    <property type="match status" value="1"/>
</dbReference>
<dbReference type="UniPathway" id="UPA00074">
    <property type="reaction ID" value="UER00124"/>
</dbReference>
<dbReference type="Pfam" id="PF13522">
    <property type="entry name" value="GATase_6"/>
    <property type="match status" value="1"/>
</dbReference>
<dbReference type="EMBL" id="LCQN01000005">
    <property type="protein sequence ID" value="KKW17339.1"/>
    <property type="molecule type" value="Genomic_DNA"/>
</dbReference>
<evidence type="ECO:0000256" key="2">
    <source>
        <dbReference type="ARBA" id="ARBA00010138"/>
    </source>
</evidence>